<dbReference type="RefSeq" id="WP_344505479.1">
    <property type="nucleotide sequence ID" value="NZ_BAAAQD010000012.1"/>
</dbReference>
<feature type="region of interest" description="Disordered" evidence="1">
    <location>
        <begin position="165"/>
        <end position="184"/>
    </location>
</feature>
<dbReference type="SUPFAM" id="SSF51294">
    <property type="entry name" value="Hedgehog/intein (Hint) domain"/>
    <property type="match status" value="1"/>
</dbReference>
<evidence type="ECO:0000313" key="3">
    <source>
        <dbReference type="Proteomes" id="UP001501470"/>
    </source>
</evidence>
<dbReference type="EMBL" id="BAAAQD010000012">
    <property type="protein sequence ID" value="GAA1532969.1"/>
    <property type="molecule type" value="Genomic_DNA"/>
</dbReference>
<keyword evidence="3" id="KW-1185">Reference proteome</keyword>
<dbReference type="InterPro" id="IPR036844">
    <property type="entry name" value="Hint_dom_sf"/>
</dbReference>
<proteinExistence type="predicted"/>
<dbReference type="Gene3D" id="2.170.16.10">
    <property type="entry name" value="Hedgehog/Intein (Hint) domain"/>
    <property type="match status" value="1"/>
</dbReference>
<evidence type="ECO:0008006" key="4">
    <source>
        <dbReference type="Google" id="ProtNLM"/>
    </source>
</evidence>
<gene>
    <name evidence="2" type="ORF">GCM10009827_058700</name>
</gene>
<accession>A0ABN2B361</accession>
<protein>
    <recommendedName>
        <fullName evidence="4">Intein C-terminal splicing domain-containing protein</fullName>
    </recommendedName>
</protein>
<reference evidence="2 3" key="1">
    <citation type="journal article" date="2019" name="Int. J. Syst. Evol. Microbiol.">
        <title>The Global Catalogue of Microorganisms (GCM) 10K type strain sequencing project: providing services to taxonomists for standard genome sequencing and annotation.</title>
        <authorList>
            <consortium name="The Broad Institute Genomics Platform"/>
            <consortium name="The Broad Institute Genome Sequencing Center for Infectious Disease"/>
            <person name="Wu L."/>
            <person name="Ma J."/>
        </authorList>
    </citation>
    <scope>NUCLEOTIDE SEQUENCE [LARGE SCALE GENOMIC DNA]</scope>
    <source>
        <strain evidence="2 3">JCM 15933</strain>
    </source>
</reference>
<name>A0ABN2B361_9ACTN</name>
<organism evidence="2 3">
    <name type="scientific">Dactylosporangium maewongense</name>
    <dbReference type="NCBI Taxonomy" id="634393"/>
    <lineage>
        <taxon>Bacteria</taxon>
        <taxon>Bacillati</taxon>
        <taxon>Actinomycetota</taxon>
        <taxon>Actinomycetes</taxon>
        <taxon>Micromonosporales</taxon>
        <taxon>Micromonosporaceae</taxon>
        <taxon>Dactylosporangium</taxon>
    </lineage>
</organism>
<evidence type="ECO:0000313" key="2">
    <source>
        <dbReference type="EMBL" id="GAA1532969.1"/>
    </source>
</evidence>
<dbReference type="Proteomes" id="UP001501470">
    <property type="component" value="Unassembled WGS sequence"/>
</dbReference>
<evidence type="ECO:0000256" key="1">
    <source>
        <dbReference type="SAM" id="MobiDB-lite"/>
    </source>
</evidence>
<comment type="caution">
    <text evidence="2">The sequence shown here is derived from an EMBL/GenBank/DDBJ whole genome shotgun (WGS) entry which is preliminary data.</text>
</comment>
<feature type="region of interest" description="Disordered" evidence="1">
    <location>
        <begin position="1"/>
        <end position="23"/>
    </location>
</feature>
<sequence>MAADGTHPAGAQDLAAGSRLRTEDGSRATVRSVRSFTGARDMYDLGIEGVHAYFVQAGSVAVLAHNAGSCWVDLTGPGVWTAINEIMSAMSAAYEFRMTGGVPRNIGYVLDNVKFDGYRAGVLTFPGGTCTHPAWPFRWGAARLPTCSDAVADRPRATWSTCSIQPTAPTWSPSSSNAPGSTTVQDRNRMALAVLRVAEPLPAVMM</sequence>